<dbReference type="SUPFAM" id="SSF56112">
    <property type="entry name" value="Protein kinase-like (PK-like)"/>
    <property type="match status" value="1"/>
</dbReference>
<dbReference type="Proteomes" id="UP000265703">
    <property type="component" value="Unassembled WGS sequence"/>
</dbReference>
<dbReference type="InterPro" id="IPR000719">
    <property type="entry name" value="Prot_kinase_dom"/>
</dbReference>
<dbReference type="InterPro" id="IPR001245">
    <property type="entry name" value="Ser-Thr/Tyr_kinase_cat_dom"/>
</dbReference>
<dbReference type="InterPro" id="IPR011009">
    <property type="entry name" value="Kinase-like_dom_sf"/>
</dbReference>
<evidence type="ECO:0000313" key="3">
    <source>
        <dbReference type="Proteomes" id="UP000265703"/>
    </source>
</evidence>
<sequence>MNQSSLEEKKINRICPRCKQINTEQNRWCRTCYLNYNEKRYGRCIECEQINTGENWCQPCNSKRFQQNFDNWTGGNDDVDKFLQNIQLSAKNSYQILEWIPYDKFCGVEHVADGGFGKVYKANWKGYISHWDMSIHNWKRHGQHKFVTLKSLNSSRNITLEFINEITLHVKIYGNKLLDQHIIRCYGISQNPETKDYIMVMQYAKKGSYRNYLDIKKPIKVKNQALDIKWDKMKQMRHKTYNLSSITAGLKKIHEEGLIHRDLHIGNIVCFRQTTCITDMGLCKPANYNELENNIYGVLAYVAPEILRGQPYTKASDIYSLGIIMYEIISELSPYHDVAHDQYLAIMICKGLRPKFNSDIPKLILHTIKRCLDANPLNRPTAKELSKITFEWKDDINKYMKNIRNQKESTKTELINQIEASGIINDSSSTNSLTNKLHHEAIYTSRVLNFNNLPEPKNSHDYYKDYNNISNIKYSEPEFS</sequence>
<dbReference type="EMBL" id="QKYT01000088">
    <property type="protein sequence ID" value="RIA94160.1"/>
    <property type="molecule type" value="Genomic_DNA"/>
</dbReference>
<keyword evidence="2" id="KW-0808">Transferase</keyword>
<name>A0A397T797_9GLOM</name>
<gene>
    <name evidence="2" type="ORF">C1645_818444</name>
</gene>
<organism evidence="2 3">
    <name type="scientific">Glomus cerebriforme</name>
    <dbReference type="NCBI Taxonomy" id="658196"/>
    <lineage>
        <taxon>Eukaryota</taxon>
        <taxon>Fungi</taxon>
        <taxon>Fungi incertae sedis</taxon>
        <taxon>Mucoromycota</taxon>
        <taxon>Glomeromycotina</taxon>
        <taxon>Glomeromycetes</taxon>
        <taxon>Glomerales</taxon>
        <taxon>Glomeraceae</taxon>
        <taxon>Glomus</taxon>
    </lineage>
</organism>
<comment type="caution">
    <text evidence="2">The sequence shown here is derived from an EMBL/GenBank/DDBJ whole genome shotgun (WGS) entry which is preliminary data.</text>
</comment>
<reference evidence="2 3" key="1">
    <citation type="submission" date="2018-06" db="EMBL/GenBank/DDBJ databases">
        <title>Comparative genomics reveals the genomic features of Rhizophagus irregularis, R. cerebriforme, R. diaphanum and Gigaspora rosea, and their symbiotic lifestyle signature.</title>
        <authorList>
            <person name="Morin E."/>
            <person name="San Clemente H."/>
            <person name="Chen E.C.H."/>
            <person name="De La Providencia I."/>
            <person name="Hainaut M."/>
            <person name="Kuo A."/>
            <person name="Kohler A."/>
            <person name="Murat C."/>
            <person name="Tang N."/>
            <person name="Roy S."/>
            <person name="Loubradou J."/>
            <person name="Henrissat B."/>
            <person name="Grigoriev I.V."/>
            <person name="Corradi N."/>
            <person name="Roux C."/>
            <person name="Martin F.M."/>
        </authorList>
    </citation>
    <scope>NUCLEOTIDE SEQUENCE [LARGE SCALE GENOMIC DNA]</scope>
    <source>
        <strain evidence="2 3">DAOM 227022</strain>
    </source>
</reference>
<dbReference type="Pfam" id="PF07714">
    <property type="entry name" value="PK_Tyr_Ser-Thr"/>
    <property type="match status" value="1"/>
</dbReference>
<dbReference type="Gene3D" id="1.10.510.10">
    <property type="entry name" value="Transferase(Phosphotransferase) domain 1"/>
    <property type="match status" value="1"/>
</dbReference>
<evidence type="ECO:0000259" key="1">
    <source>
        <dbReference type="PROSITE" id="PS50011"/>
    </source>
</evidence>
<dbReference type="AlphaFoldDB" id="A0A397T797"/>
<dbReference type="OrthoDB" id="2392649at2759"/>
<feature type="domain" description="Protein kinase" evidence="1">
    <location>
        <begin position="105"/>
        <end position="400"/>
    </location>
</feature>
<dbReference type="GO" id="GO:0004674">
    <property type="term" value="F:protein serine/threonine kinase activity"/>
    <property type="evidence" value="ECO:0007669"/>
    <property type="project" value="TreeGrafter"/>
</dbReference>
<evidence type="ECO:0000313" key="2">
    <source>
        <dbReference type="EMBL" id="RIA94160.1"/>
    </source>
</evidence>
<keyword evidence="2" id="KW-0418">Kinase</keyword>
<dbReference type="PANTHER" id="PTHR44329">
    <property type="entry name" value="SERINE/THREONINE-PROTEIN KINASE TNNI3K-RELATED"/>
    <property type="match status" value="1"/>
</dbReference>
<dbReference type="PROSITE" id="PS50011">
    <property type="entry name" value="PROTEIN_KINASE_DOM"/>
    <property type="match status" value="1"/>
</dbReference>
<dbReference type="GO" id="GO:0005524">
    <property type="term" value="F:ATP binding"/>
    <property type="evidence" value="ECO:0007669"/>
    <property type="project" value="InterPro"/>
</dbReference>
<dbReference type="Gene3D" id="1.10.10.1010">
    <property type="entry name" value="Intein homing endonuclease, domain IV"/>
    <property type="match status" value="1"/>
</dbReference>
<keyword evidence="3" id="KW-1185">Reference proteome</keyword>
<dbReference type="InterPro" id="IPR051681">
    <property type="entry name" value="Ser/Thr_Kinases-Pseudokinases"/>
</dbReference>
<proteinExistence type="predicted"/>
<accession>A0A397T797</accession>
<protein>
    <submittedName>
        <fullName evidence="2">Kinase-like domain-containing protein</fullName>
    </submittedName>
</protein>